<dbReference type="SUPFAM" id="SSF51445">
    <property type="entry name" value="(Trans)glycosidases"/>
    <property type="match status" value="1"/>
</dbReference>
<dbReference type="Gene3D" id="3.20.20.80">
    <property type="entry name" value="Glycosidases"/>
    <property type="match status" value="1"/>
</dbReference>
<evidence type="ECO:0000256" key="3">
    <source>
        <dbReference type="SAM" id="SignalP"/>
    </source>
</evidence>
<dbReference type="OrthoDB" id="10254444at2759"/>
<feature type="signal peptide" evidence="3">
    <location>
        <begin position="1"/>
        <end position="20"/>
    </location>
</feature>
<accession>M7WBI6</accession>
<dbReference type="PANTHER" id="PTHR46066:SF2">
    <property type="entry name" value="CHITINASE DOMAIN-CONTAINING PROTEIN 1"/>
    <property type="match status" value="1"/>
</dbReference>
<proteinExistence type="inferred from homology"/>
<dbReference type="InterPro" id="IPR001223">
    <property type="entry name" value="Glyco_hydro18_cat"/>
</dbReference>
<keyword evidence="3" id="KW-0732">Signal</keyword>
<dbReference type="PANTHER" id="PTHR46066">
    <property type="entry name" value="CHITINASE DOMAIN-CONTAINING PROTEIN 1 FAMILY MEMBER"/>
    <property type="match status" value="1"/>
</dbReference>
<dbReference type="InterPro" id="IPR017853">
    <property type="entry name" value="GH"/>
</dbReference>
<dbReference type="AlphaFoldDB" id="M7WBI6"/>
<dbReference type="EMBL" id="KB637733">
    <property type="protein sequence ID" value="EMS15251.1"/>
    <property type="molecule type" value="Genomic_DNA"/>
</dbReference>
<evidence type="ECO:0000313" key="5">
    <source>
        <dbReference type="EMBL" id="EMS15251.1"/>
    </source>
</evidence>
<dbReference type="GO" id="GO:0070492">
    <property type="term" value="F:oligosaccharide binding"/>
    <property type="evidence" value="ECO:0007669"/>
    <property type="project" value="TreeGrafter"/>
</dbReference>
<name>M7WBI6_ENTHI</name>
<sequence>LNFQTMWCIIFLFLIQYVNSLHPLMKQNLTKEDVLKYRTSEYSPKQFNGTLLTYITPWNLYGLNLLEKNKHKIDIVSPVLFTIQSYNGKNEIIGEDELQIVGYPRYTFNSITGDLKNVGKLIKEHCIKHSSICNGIMIDGIYTLYQYYKKEMGKQLVSMLEELKKFKIVIAIPPMFIFTEHEIELTKKYIELYVVMTYDYFYRGGIYNSPISFIDSSMKYIKAKGPQFAIGINFYGYAHCKNKQPVVVDRKTYYNWVKLSTGPFKWNEPAKEHTFIAQDCIIDYPTLEYIKVRINYAIKNNFSIGIWELGQGLDYFMDIF</sequence>
<dbReference type="InterPro" id="IPR029070">
    <property type="entry name" value="Chitinase_insertion_sf"/>
</dbReference>
<comment type="similarity">
    <text evidence="1">Belongs to the glycosyl hydrolase 18 family.</text>
</comment>
<feature type="non-terminal residue" evidence="5">
    <location>
        <position position="1"/>
    </location>
</feature>
<evidence type="ECO:0000259" key="4">
    <source>
        <dbReference type="Pfam" id="PF00704"/>
    </source>
</evidence>
<dbReference type="Gene3D" id="3.10.50.10">
    <property type="match status" value="1"/>
</dbReference>
<organism evidence="5 6">
    <name type="scientific">Entamoeba histolytica HM-3:IMSS</name>
    <dbReference type="NCBI Taxonomy" id="885315"/>
    <lineage>
        <taxon>Eukaryota</taxon>
        <taxon>Amoebozoa</taxon>
        <taxon>Evosea</taxon>
        <taxon>Archamoebae</taxon>
        <taxon>Mastigamoebida</taxon>
        <taxon>Entamoebidae</taxon>
        <taxon>Entamoeba</taxon>
    </lineage>
</organism>
<evidence type="ECO:0000256" key="1">
    <source>
        <dbReference type="ARBA" id="ARBA00009336"/>
    </source>
</evidence>
<feature type="domain" description="GH18" evidence="4">
    <location>
        <begin position="138"/>
        <end position="311"/>
    </location>
</feature>
<feature type="chain" id="PRO_5004087163" description="Chitinase domain-containing protein 1" evidence="3">
    <location>
        <begin position="21"/>
        <end position="320"/>
    </location>
</feature>
<evidence type="ECO:0000256" key="2">
    <source>
        <dbReference type="ARBA" id="ARBA00040976"/>
    </source>
</evidence>
<dbReference type="GO" id="GO:0005975">
    <property type="term" value="P:carbohydrate metabolic process"/>
    <property type="evidence" value="ECO:0007669"/>
    <property type="project" value="InterPro"/>
</dbReference>
<reference evidence="5 6" key="1">
    <citation type="submission" date="2013-01" db="EMBL/GenBank/DDBJ databases">
        <authorList>
            <person name="Inman J."/>
            <person name="Zafar N."/>
            <person name="Lorenzi H."/>
            <person name="Caler E."/>
        </authorList>
    </citation>
    <scope>NUCLEOTIDE SEQUENCE [LARGE SCALE GENOMIC DNA]</scope>
    <source>
        <strain evidence="5 6">HM-3:IMSS</strain>
    </source>
</reference>
<dbReference type="GO" id="GO:0012505">
    <property type="term" value="C:endomembrane system"/>
    <property type="evidence" value="ECO:0007669"/>
    <property type="project" value="TreeGrafter"/>
</dbReference>
<dbReference type="Proteomes" id="UP000030780">
    <property type="component" value="Unassembled WGS sequence"/>
</dbReference>
<protein>
    <recommendedName>
        <fullName evidence="2">Chitinase domain-containing protein 1</fullName>
    </recommendedName>
</protein>
<evidence type="ECO:0000313" key="6">
    <source>
        <dbReference type="Proteomes" id="UP000030780"/>
    </source>
</evidence>
<dbReference type="VEuPathDB" id="AmoebaDB:KM1_285690"/>
<dbReference type="Pfam" id="PF00704">
    <property type="entry name" value="Glyco_hydro_18"/>
    <property type="match status" value="1"/>
</dbReference>
<gene>
    <name evidence="5" type="ORF">KM1_285690</name>
</gene>